<keyword evidence="4" id="KW-1185">Reference proteome</keyword>
<protein>
    <submittedName>
        <fullName evidence="3">NAD(P)H oxidoreductase</fullName>
    </submittedName>
</protein>
<dbReference type="Gene3D" id="3.40.50.360">
    <property type="match status" value="1"/>
</dbReference>
<comment type="caution">
    <text evidence="3">The sequence shown here is derived from an EMBL/GenBank/DDBJ whole genome shotgun (WGS) entry which is preliminary data.</text>
</comment>
<dbReference type="SUPFAM" id="SSF52218">
    <property type="entry name" value="Flavoproteins"/>
    <property type="match status" value="1"/>
</dbReference>
<dbReference type="OrthoDB" id="9798454at2"/>
<dbReference type="AlphaFoldDB" id="A0A327M4T3"/>
<dbReference type="PANTHER" id="PTHR47307:SF1">
    <property type="entry name" value="GLUTATHIONE-REGULATED POTASSIUM-EFFLUX SYSTEM ANCILLARY PROTEIN KEFG"/>
    <property type="match status" value="1"/>
</dbReference>
<organism evidence="3 4">
    <name type="scientific">Roseicella frigidaeris</name>
    <dbReference type="NCBI Taxonomy" id="2230885"/>
    <lineage>
        <taxon>Bacteria</taxon>
        <taxon>Pseudomonadati</taxon>
        <taxon>Pseudomonadota</taxon>
        <taxon>Alphaproteobacteria</taxon>
        <taxon>Acetobacterales</taxon>
        <taxon>Roseomonadaceae</taxon>
        <taxon>Roseicella</taxon>
    </lineage>
</organism>
<reference evidence="4" key="1">
    <citation type="submission" date="2018-06" db="EMBL/GenBank/DDBJ databases">
        <authorList>
            <person name="Khan S.A."/>
        </authorList>
    </citation>
    <scope>NUCLEOTIDE SEQUENCE [LARGE SCALE GENOMIC DNA]</scope>
    <source>
        <strain evidence="4">DB-1506</strain>
    </source>
</reference>
<evidence type="ECO:0000256" key="1">
    <source>
        <dbReference type="ARBA" id="ARBA00023002"/>
    </source>
</evidence>
<dbReference type="RefSeq" id="WP_111471378.1">
    <property type="nucleotide sequence ID" value="NZ_QLIX01000017.1"/>
</dbReference>
<feature type="domain" description="Flavodoxin-like fold" evidence="2">
    <location>
        <begin position="4"/>
        <end position="170"/>
    </location>
</feature>
<dbReference type="InterPro" id="IPR003680">
    <property type="entry name" value="Flavodoxin_fold"/>
</dbReference>
<dbReference type="InterPro" id="IPR029039">
    <property type="entry name" value="Flavoprotein-like_sf"/>
</dbReference>
<proteinExistence type="predicted"/>
<dbReference type="GO" id="GO:0009055">
    <property type="term" value="F:electron transfer activity"/>
    <property type="evidence" value="ECO:0007669"/>
    <property type="project" value="TreeGrafter"/>
</dbReference>
<evidence type="ECO:0000259" key="2">
    <source>
        <dbReference type="Pfam" id="PF02525"/>
    </source>
</evidence>
<evidence type="ECO:0000313" key="3">
    <source>
        <dbReference type="EMBL" id="RAI57405.1"/>
    </source>
</evidence>
<gene>
    <name evidence="3" type="ORF">DOO78_18620</name>
</gene>
<dbReference type="Proteomes" id="UP000249065">
    <property type="component" value="Unassembled WGS sequence"/>
</dbReference>
<dbReference type="PANTHER" id="PTHR47307">
    <property type="entry name" value="GLUTATHIONE-REGULATED POTASSIUM-EFFLUX SYSTEM ANCILLARY PROTEIN KEFG"/>
    <property type="match status" value="1"/>
</dbReference>
<dbReference type="GO" id="GO:0010181">
    <property type="term" value="F:FMN binding"/>
    <property type="evidence" value="ECO:0007669"/>
    <property type="project" value="TreeGrafter"/>
</dbReference>
<name>A0A327M4T3_9PROT</name>
<dbReference type="EMBL" id="QLIX01000017">
    <property type="protein sequence ID" value="RAI57405.1"/>
    <property type="molecule type" value="Genomic_DNA"/>
</dbReference>
<dbReference type="GO" id="GO:0003955">
    <property type="term" value="F:NAD(P)H dehydrogenase (quinone) activity"/>
    <property type="evidence" value="ECO:0007669"/>
    <property type="project" value="TreeGrafter"/>
</dbReference>
<keyword evidence="1" id="KW-0560">Oxidoreductase</keyword>
<dbReference type="Pfam" id="PF02525">
    <property type="entry name" value="Flavodoxin_2"/>
    <property type="match status" value="1"/>
</dbReference>
<sequence length="194" mass="21181">MPRRILVLLAHPAHRRSRANAALRRAAGEVEGATLHDLYETYPDFLIDVDREQALLREHDVIVLQHPIYWYSCPAILKEWLDLVLEHGFAYGHAGTALAGKALLSAVTAGGTETAYGPAGLNRHSLADFLRPFEATAHLCRMRWLPPFIVHGTHLLDAAALARQAGAYQALLRELREAPAAPRPAPPAAAAGRA</sequence>
<accession>A0A327M4T3</accession>
<dbReference type="InterPro" id="IPR046980">
    <property type="entry name" value="KefG/KefF"/>
</dbReference>
<evidence type="ECO:0000313" key="4">
    <source>
        <dbReference type="Proteomes" id="UP000249065"/>
    </source>
</evidence>